<dbReference type="EMBL" id="JBAMIC010000024">
    <property type="protein sequence ID" value="KAK7090749.1"/>
    <property type="molecule type" value="Genomic_DNA"/>
</dbReference>
<keyword evidence="2" id="KW-1185">Reference proteome</keyword>
<dbReference type="InterPro" id="IPR002347">
    <property type="entry name" value="SDR_fam"/>
</dbReference>
<protein>
    <submittedName>
        <fullName evidence="1">Uncharacterized protein</fullName>
    </submittedName>
</protein>
<dbReference type="AlphaFoldDB" id="A0AAN9APQ4"/>
<name>A0AAN9APQ4_9CAEN</name>
<gene>
    <name evidence="1" type="ORF">V1264_010509</name>
</gene>
<proteinExistence type="predicted"/>
<accession>A0AAN9APQ4</accession>
<reference evidence="1 2" key="1">
    <citation type="submission" date="2024-02" db="EMBL/GenBank/DDBJ databases">
        <title>Chromosome-scale genome assembly of the rough periwinkle Littorina saxatilis.</title>
        <authorList>
            <person name="De Jode A."/>
            <person name="Faria R."/>
            <person name="Formenti G."/>
            <person name="Sims Y."/>
            <person name="Smith T.P."/>
            <person name="Tracey A."/>
            <person name="Wood J.M.D."/>
            <person name="Zagrodzka Z.B."/>
            <person name="Johannesson K."/>
            <person name="Butlin R.K."/>
            <person name="Leder E.H."/>
        </authorList>
    </citation>
    <scope>NUCLEOTIDE SEQUENCE [LARGE SCALE GENOMIC DNA]</scope>
    <source>
        <strain evidence="1">Snail1</strain>
        <tissue evidence="1">Muscle</tissue>
    </source>
</reference>
<dbReference type="SUPFAM" id="SSF51735">
    <property type="entry name" value="NAD(P)-binding Rossmann-fold domains"/>
    <property type="match status" value="1"/>
</dbReference>
<dbReference type="Pfam" id="PF13561">
    <property type="entry name" value="adh_short_C2"/>
    <property type="match status" value="1"/>
</dbReference>
<dbReference type="Proteomes" id="UP001374579">
    <property type="component" value="Unassembled WGS sequence"/>
</dbReference>
<dbReference type="InterPro" id="IPR036291">
    <property type="entry name" value="NAD(P)-bd_dom_sf"/>
</dbReference>
<dbReference type="Gene3D" id="3.40.50.720">
    <property type="entry name" value="NAD(P)-binding Rossmann-like Domain"/>
    <property type="match status" value="1"/>
</dbReference>
<comment type="caution">
    <text evidence="1">The sequence shown here is derived from an EMBL/GenBank/DDBJ whole genome shotgun (WGS) entry which is preliminary data.</text>
</comment>
<evidence type="ECO:0000313" key="2">
    <source>
        <dbReference type="Proteomes" id="UP001374579"/>
    </source>
</evidence>
<organism evidence="1 2">
    <name type="scientific">Littorina saxatilis</name>
    <dbReference type="NCBI Taxonomy" id="31220"/>
    <lineage>
        <taxon>Eukaryota</taxon>
        <taxon>Metazoa</taxon>
        <taxon>Spiralia</taxon>
        <taxon>Lophotrochozoa</taxon>
        <taxon>Mollusca</taxon>
        <taxon>Gastropoda</taxon>
        <taxon>Caenogastropoda</taxon>
        <taxon>Littorinimorpha</taxon>
        <taxon>Littorinoidea</taxon>
        <taxon>Littorinidae</taxon>
        <taxon>Littorina</taxon>
    </lineage>
</organism>
<evidence type="ECO:0000313" key="1">
    <source>
        <dbReference type="EMBL" id="KAK7090749.1"/>
    </source>
</evidence>
<sequence length="116" mass="12390">MTDTDEEWLQLGLPDLSMQLSEVERTQPLGGSCSMQDIASVIGFLASDLANAMTGACLPVDRGALVMPSIQPQVVSEQMVEMKNMGDFNIVPTELRLQQLAELIKAGAHGPSSSSL</sequence>